<dbReference type="PANTHER" id="PTHR10615:SF161">
    <property type="entry name" value="HISTONE ACETYLTRANSFERASE KAT7"/>
    <property type="match status" value="1"/>
</dbReference>
<sequence length="598" mass="65655">MMEVGQRCRLCLADHTSPDATHDLDGAHSDGFAVIGVVVGVRPHAEEPSRCLYYVHCTHIDLGAELSRHRRKAAAASWSGAPLGTIGSGTMHSCNELRATGGSFVSSEGYHYRYDGWYDVSALTPLCTQGAANNTAAVASAVSPLPVQRREASEERVAAMERETAVCEVVYLCYAFQPWFPAPYAALQYVALPEDDVCYSVYVCHRCLSPFFTREQFYVHLAGEYCRLRTPPGRLIYHDEVAGYKAFFVDGAKDLHYCRCLSLLGKQLIESKLLANDVDLYEYVVATMPRASLPYIPAALPSRASAEQHLVDAPCALSREGFHQAARDFDAEDWDGDVVVGYFSRLKHHPDHTLSCIVTLPMFQRTRAATFLLDVAYWMTRQRQQVCGCGFCGKSGGAISRPFSPHGQAFLLSYWRRALLRSLAVVAPPHRHASRGAQPGLRLTLGELRALLDIPIHTDDLVTLLLQSELTFYHPIAANAAASRDSDDDGSASPPKSSISVKRRLHQEHCSAPASLKHSQASSSIQLTLSSAGGSTCSGDSSTSGARYTGALVVEAEFLESAAKLHTKAPRSCMKFDELWLVKDERGVYAYDTACYHY</sequence>
<accession>A0A836GZS8</accession>
<organism evidence="7 8">
    <name type="scientific">Leishmania orientalis</name>
    <dbReference type="NCBI Taxonomy" id="2249476"/>
    <lineage>
        <taxon>Eukaryota</taxon>
        <taxon>Discoba</taxon>
        <taxon>Euglenozoa</taxon>
        <taxon>Kinetoplastea</taxon>
        <taxon>Metakinetoplastina</taxon>
        <taxon>Trypanosomatida</taxon>
        <taxon>Trypanosomatidae</taxon>
        <taxon>Leishmaniinae</taxon>
        <taxon>Leishmania</taxon>
    </lineage>
</organism>
<dbReference type="GO" id="GO:0006357">
    <property type="term" value="P:regulation of transcription by RNA polymerase II"/>
    <property type="evidence" value="ECO:0007669"/>
    <property type="project" value="TreeGrafter"/>
</dbReference>
<evidence type="ECO:0000313" key="8">
    <source>
        <dbReference type="Proteomes" id="UP000674143"/>
    </source>
</evidence>
<dbReference type="EMBL" id="JAFHLR010000013">
    <property type="protein sequence ID" value="KAG5484291.1"/>
    <property type="molecule type" value="Genomic_DNA"/>
</dbReference>
<dbReference type="GO" id="GO:0003682">
    <property type="term" value="F:chromatin binding"/>
    <property type="evidence" value="ECO:0007669"/>
    <property type="project" value="TreeGrafter"/>
</dbReference>
<evidence type="ECO:0000259" key="6">
    <source>
        <dbReference type="PROSITE" id="PS51726"/>
    </source>
</evidence>
<dbReference type="SMR" id="A0A836GZS8"/>
<dbReference type="Pfam" id="PF01853">
    <property type="entry name" value="MOZ_SAS"/>
    <property type="match status" value="2"/>
</dbReference>
<dbReference type="GeneID" id="92363668"/>
<dbReference type="GO" id="GO:0005634">
    <property type="term" value="C:nucleus"/>
    <property type="evidence" value="ECO:0007669"/>
    <property type="project" value="UniProtKB-SubCell"/>
</dbReference>
<dbReference type="PROSITE" id="PS51726">
    <property type="entry name" value="MYST_HAT"/>
    <property type="match status" value="1"/>
</dbReference>
<comment type="similarity">
    <text evidence="4">Belongs to the MYST (SAS/MOZ) family.</text>
</comment>
<name>A0A836GZS8_9TRYP</name>
<dbReference type="PANTHER" id="PTHR10615">
    <property type="entry name" value="HISTONE ACETYLTRANSFERASE"/>
    <property type="match status" value="1"/>
</dbReference>
<reference evidence="7 8" key="1">
    <citation type="submission" date="2021-02" db="EMBL/GenBank/DDBJ databases">
        <title>Leishmania (Mundinia) orientalis Genome sequencing and assembly.</title>
        <authorList>
            <person name="Almutairi H."/>
            <person name="Gatherer D."/>
        </authorList>
    </citation>
    <scope>NUCLEOTIDE SEQUENCE [LARGE SCALE GENOMIC DNA]</scope>
    <source>
        <strain evidence="7">LSCM4</strain>
    </source>
</reference>
<feature type="region of interest" description="Disordered" evidence="5">
    <location>
        <begin position="482"/>
        <end position="504"/>
    </location>
</feature>
<comment type="catalytic activity">
    <reaction evidence="4">
        <text>L-lysyl-[protein] + acetyl-CoA = N(6)-acetyl-L-lysyl-[protein] + CoA + H(+)</text>
        <dbReference type="Rhea" id="RHEA:45948"/>
        <dbReference type="Rhea" id="RHEA-COMP:9752"/>
        <dbReference type="Rhea" id="RHEA-COMP:10731"/>
        <dbReference type="ChEBI" id="CHEBI:15378"/>
        <dbReference type="ChEBI" id="CHEBI:29969"/>
        <dbReference type="ChEBI" id="CHEBI:57287"/>
        <dbReference type="ChEBI" id="CHEBI:57288"/>
        <dbReference type="ChEBI" id="CHEBI:61930"/>
        <dbReference type="EC" id="2.3.1.48"/>
    </reaction>
</comment>
<gene>
    <name evidence="7" type="ORF">LSCM4_07857</name>
</gene>
<feature type="domain" description="MYST-type HAT" evidence="6">
    <location>
        <begin position="161"/>
        <end position="475"/>
    </location>
</feature>
<keyword evidence="2" id="KW-0479">Metal-binding</keyword>
<dbReference type="InterPro" id="IPR002717">
    <property type="entry name" value="HAT_MYST-type"/>
</dbReference>
<comment type="subcellular location">
    <subcellularLocation>
        <location evidence="4">Nucleus</location>
    </subcellularLocation>
</comment>
<dbReference type="GO" id="GO:0004402">
    <property type="term" value="F:histone acetyltransferase activity"/>
    <property type="evidence" value="ECO:0007669"/>
    <property type="project" value="InterPro"/>
</dbReference>
<dbReference type="Gene3D" id="3.40.630.30">
    <property type="match status" value="1"/>
</dbReference>
<dbReference type="RefSeq" id="XP_067064784.1">
    <property type="nucleotide sequence ID" value="XM_067209734.1"/>
</dbReference>
<evidence type="ECO:0000256" key="1">
    <source>
        <dbReference type="ARBA" id="ARBA00022679"/>
    </source>
</evidence>
<dbReference type="Proteomes" id="UP000674143">
    <property type="component" value="Chromosome 13"/>
</dbReference>
<dbReference type="GO" id="GO:0000785">
    <property type="term" value="C:chromatin"/>
    <property type="evidence" value="ECO:0007669"/>
    <property type="project" value="TreeGrafter"/>
</dbReference>
<dbReference type="SUPFAM" id="SSF55729">
    <property type="entry name" value="Acyl-CoA N-acyltransferases (Nat)"/>
    <property type="match status" value="1"/>
</dbReference>
<evidence type="ECO:0000313" key="7">
    <source>
        <dbReference type="EMBL" id="KAG5484291.1"/>
    </source>
</evidence>
<keyword evidence="4" id="KW-0539">Nucleus</keyword>
<protein>
    <recommendedName>
        <fullName evidence="4">Histone acetyltransferase</fullName>
        <ecNumber evidence="4">2.3.1.48</ecNumber>
    </recommendedName>
</protein>
<dbReference type="KEGG" id="loi:92363668"/>
<keyword evidence="8" id="KW-1185">Reference proteome</keyword>
<dbReference type="GO" id="GO:0003712">
    <property type="term" value="F:transcription coregulator activity"/>
    <property type="evidence" value="ECO:0007669"/>
    <property type="project" value="TreeGrafter"/>
</dbReference>
<dbReference type="AlphaFoldDB" id="A0A836GZS8"/>
<evidence type="ECO:0000256" key="2">
    <source>
        <dbReference type="ARBA" id="ARBA00022771"/>
    </source>
</evidence>
<comment type="caution">
    <text evidence="7">The sequence shown here is derived from an EMBL/GenBank/DDBJ whole genome shotgun (WGS) entry which is preliminary data.</text>
</comment>
<dbReference type="InterPro" id="IPR050603">
    <property type="entry name" value="MYST_HAT"/>
</dbReference>
<dbReference type="InterPro" id="IPR016181">
    <property type="entry name" value="Acyl_CoA_acyltransferase"/>
</dbReference>
<keyword evidence="3" id="KW-0862">Zinc</keyword>
<proteinExistence type="inferred from homology"/>
<evidence type="ECO:0000256" key="5">
    <source>
        <dbReference type="SAM" id="MobiDB-lite"/>
    </source>
</evidence>
<dbReference type="GO" id="GO:0008270">
    <property type="term" value="F:zinc ion binding"/>
    <property type="evidence" value="ECO:0007669"/>
    <property type="project" value="UniProtKB-KW"/>
</dbReference>
<evidence type="ECO:0000256" key="3">
    <source>
        <dbReference type="ARBA" id="ARBA00022833"/>
    </source>
</evidence>
<keyword evidence="2" id="KW-0863">Zinc-finger</keyword>
<keyword evidence="1" id="KW-0808">Transferase</keyword>
<dbReference type="EC" id="2.3.1.48" evidence="4"/>
<evidence type="ECO:0000256" key="4">
    <source>
        <dbReference type="RuleBase" id="RU361211"/>
    </source>
</evidence>